<dbReference type="EMBL" id="DF968180">
    <property type="protein sequence ID" value="GAP39671.1"/>
    <property type="molecule type" value="Genomic_DNA"/>
</dbReference>
<dbReference type="InterPro" id="IPR000257">
    <property type="entry name" value="Uroporphyrinogen_deCOase"/>
</dbReference>
<dbReference type="GO" id="GO:0004853">
    <property type="term" value="F:uroporphyrinogen decarboxylase activity"/>
    <property type="evidence" value="ECO:0007669"/>
    <property type="project" value="InterPro"/>
</dbReference>
<name>A0A0K8PAK7_9CHLR</name>
<dbReference type="SUPFAM" id="SSF51726">
    <property type="entry name" value="UROD/MetE-like"/>
    <property type="match status" value="1"/>
</dbReference>
<organism evidence="2">
    <name type="scientific">Flexilinea flocculi</name>
    <dbReference type="NCBI Taxonomy" id="1678840"/>
    <lineage>
        <taxon>Bacteria</taxon>
        <taxon>Bacillati</taxon>
        <taxon>Chloroflexota</taxon>
        <taxon>Anaerolineae</taxon>
        <taxon>Anaerolineales</taxon>
        <taxon>Anaerolineaceae</taxon>
        <taxon>Flexilinea</taxon>
    </lineage>
</organism>
<accession>A0A0K8PAK7</accession>
<evidence type="ECO:0000259" key="1">
    <source>
        <dbReference type="Pfam" id="PF01208"/>
    </source>
</evidence>
<keyword evidence="3" id="KW-1185">Reference proteome</keyword>
<dbReference type="InterPro" id="IPR038071">
    <property type="entry name" value="UROD/MetE-like_sf"/>
</dbReference>
<dbReference type="InterPro" id="IPR052024">
    <property type="entry name" value="Methanogen_methyltrans"/>
</dbReference>
<dbReference type="AlphaFoldDB" id="A0A0K8PAK7"/>
<dbReference type="PANTHER" id="PTHR47099:SF1">
    <property type="entry name" value="METHYLCOBAMIDE:COM METHYLTRANSFERASE MTBA"/>
    <property type="match status" value="1"/>
</dbReference>
<dbReference type="Gene3D" id="3.20.20.210">
    <property type="match status" value="1"/>
</dbReference>
<evidence type="ECO:0000313" key="3">
    <source>
        <dbReference type="Proteomes" id="UP000053370"/>
    </source>
</evidence>
<proteinExistence type="predicted"/>
<dbReference type="Proteomes" id="UP000053370">
    <property type="component" value="Unassembled WGS sequence"/>
</dbReference>
<dbReference type="STRING" id="1678840.ATC1_12205"/>
<evidence type="ECO:0000313" key="2">
    <source>
        <dbReference type="EMBL" id="GAP39671.1"/>
    </source>
</evidence>
<gene>
    <name evidence="2" type="ORF">ATC1_12205</name>
</gene>
<dbReference type="OrthoDB" id="238593at2"/>
<dbReference type="GO" id="GO:0006779">
    <property type="term" value="P:porphyrin-containing compound biosynthetic process"/>
    <property type="evidence" value="ECO:0007669"/>
    <property type="project" value="InterPro"/>
</dbReference>
<dbReference type="RefSeq" id="WP_062278320.1">
    <property type="nucleotide sequence ID" value="NZ_DF968180.1"/>
</dbReference>
<dbReference type="PANTHER" id="PTHR47099">
    <property type="entry name" value="METHYLCOBAMIDE:COM METHYLTRANSFERASE MTBA"/>
    <property type="match status" value="1"/>
</dbReference>
<protein>
    <submittedName>
        <fullName evidence="2">Uroporphyrinogen decarboxylase</fullName>
    </submittedName>
</protein>
<dbReference type="Pfam" id="PF01208">
    <property type="entry name" value="URO-D"/>
    <property type="match status" value="1"/>
</dbReference>
<sequence>MDNLERFRKVIQWEPVDRILTYDYLDSTAILRTFGGYDDSKSYSFEELVELNAKAWHHIGVDVTRSIHDPVNHWMGGKITNWIRFFGVNPDDWAVTQGGNTAWISKRPFQTLSELEKNMPKKPVYEEVRDWFQPHVRFVQEVYAQFDVAYIGCVEGPITDAYTYMDMELFSLAIYDAPELVSHIMDCTGLFSAYIARAFSEVTQVPLLFMGEDIASKNGPIFNPQFVREEGLPRWRWILDPIREKGMKFLFHTDGRYGKFLPLILNELGADGLNPIERNDCNDIFEIHRDYPHTLLFGNVCCMHTLPHGTPGDVEDETLELIEKIGPDAAILIGSSSEVHDAIPVENATIMYQTVHQHGQFPIDIDRIRSRRMELRKNHLLKLRADMEL</sequence>
<feature type="domain" description="Uroporphyrinogen decarboxylase (URO-D)" evidence="1">
    <location>
        <begin position="104"/>
        <end position="358"/>
    </location>
</feature>
<reference evidence="2" key="1">
    <citation type="journal article" date="2015" name="Genome Announc.">
        <title>Draft Genome Sequence of Anaerolineae Strain TC1, a Novel Isolate from a Methanogenic Wastewater Treatment System.</title>
        <authorList>
            <person name="Matsuura N."/>
            <person name="Tourlousse D.M."/>
            <person name="Sun L."/>
            <person name="Toyonaga M."/>
            <person name="Kuroda K."/>
            <person name="Ohashi A."/>
            <person name="Cruz R."/>
            <person name="Yamaguchi T."/>
            <person name="Sekiguchi Y."/>
        </authorList>
    </citation>
    <scope>NUCLEOTIDE SEQUENCE [LARGE SCALE GENOMIC DNA]</scope>
    <source>
        <strain evidence="2">TC1</strain>
    </source>
</reference>